<evidence type="ECO:0000313" key="2">
    <source>
        <dbReference type="EMBL" id="ORY87377.1"/>
    </source>
</evidence>
<dbReference type="InterPro" id="IPR042481">
    <property type="entry name" value="CCDC57"/>
</dbReference>
<keyword evidence="3" id="KW-1185">Reference proteome</keyword>
<name>A0A1Y2FUX7_9FUNG</name>
<accession>A0A1Y2FUX7</accession>
<keyword evidence="1" id="KW-0175">Coiled coil</keyword>
<dbReference type="OrthoDB" id="568502at2759"/>
<proteinExistence type="predicted"/>
<dbReference type="EMBL" id="MCOG01000001">
    <property type="protein sequence ID" value="ORY87377.1"/>
    <property type="molecule type" value="Genomic_DNA"/>
</dbReference>
<protein>
    <submittedName>
        <fullName evidence="2">Uncharacterized protein</fullName>
    </submittedName>
</protein>
<feature type="coiled-coil region" evidence="1">
    <location>
        <begin position="49"/>
        <end position="186"/>
    </location>
</feature>
<dbReference type="GO" id="GO:0005876">
    <property type="term" value="C:spindle microtubule"/>
    <property type="evidence" value="ECO:0007669"/>
    <property type="project" value="TreeGrafter"/>
</dbReference>
<organism evidence="2 3">
    <name type="scientific">Neocallimastix californiae</name>
    <dbReference type="NCBI Taxonomy" id="1754190"/>
    <lineage>
        <taxon>Eukaryota</taxon>
        <taxon>Fungi</taxon>
        <taxon>Fungi incertae sedis</taxon>
        <taxon>Chytridiomycota</taxon>
        <taxon>Chytridiomycota incertae sedis</taxon>
        <taxon>Neocallimastigomycetes</taxon>
        <taxon>Neocallimastigales</taxon>
        <taxon>Neocallimastigaceae</taxon>
        <taxon>Neocallimastix</taxon>
    </lineage>
</organism>
<evidence type="ECO:0000313" key="3">
    <source>
        <dbReference type="Proteomes" id="UP000193920"/>
    </source>
</evidence>
<comment type="caution">
    <text evidence="2">The sequence shown here is derived from an EMBL/GenBank/DDBJ whole genome shotgun (WGS) entry which is preliminary data.</text>
</comment>
<evidence type="ECO:0000256" key="1">
    <source>
        <dbReference type="SAM" id="Coils"/>
    </source>
</evidence>
<gene>
    <name evidence="2" type="ORF">LY90DRAFT_498652</name>
</gene>
<dbReference type="Proteomes" id="UP000193920">
    <property type="component" value="Unassembled WGS sequence"/>
</dbReference>
<dbReference type="PANTHER" id="PTHR46725:SF1">
    <property type="entry name" value="COILED-COIL DOMAIN-CONTAINING PROTEIN 57"/>
    <property type="match status" value="1"/>
</dbReference>
<dbReference type="PANTHER" id="PTHR46725">
    <property type="entry name" value="COILED-COIL DOMAIN-CONTAINING PROTEIN 57"/>
    <property type="match status" value="1"/>
</dbReference>
<reference evidence="2 3" key="1">
    <citation type="submission" date="2016-08" db="EMBL/GenBank/DDBJ databases">
        <title>A Parts List for Fungal Cellulosomes Revealed by Comparative Genomics.</title>
        <authorList>
            <consortium name="DOE Joint Genome Institute"/>
            <person name="Haitjema C.H."/>
            <person name="Gilmore S.P."/>
            <person name="Henske J.K."/>
            <person name="Solomon K.V."/>
            <person name="De Groot R."/>
            <person name="Kuo A."/>
            <person name="Mondo S.J."/>
            <person name="Salamov A.A."/>
            <person name="Labutti K."/>
            <person name="Zhao Z."/>
            <person name="Chiniquy J."/>
            <person name="Barry K."/>
            <person name="Brewer H.M."/>
            <person name="Purvine S.O."/>
            <person name="Wright A.T."/>
            <person name="Boxma B."/>
            <person name="Van Alen T."/>
            <person name="Hackstein J.H."/>
            <person name="Baker S.E."/>
            <person name="Grigoriev I.V."/>
            <person name="O'Malley M.A."/>
        </authorList>
    </citation>
    <scope>NUCLEOTIDE SEQUENCE [LARGE SCALE GENOMIC DNA]</scope>
    <source>
        <strain evidence="2 3">G1</strain>
    </source>
</reference>
<sequence>MPRTINENSNFEINNDSIYKETNENDKNKYDDIVVEKEQELLFVYSSKIKKLGEELVDRNNKLKNLEEKFKLFQDDFLYNLKVLEERDKELENFEKTIVDMKEENEKKKETIINLNFQLNVKNKEIVCLEEKNKKQEKTYEESIMNLKNEFNNACENNEKLLNRKLDDYSQLINDLKNQLTESLSTIKKQK</sequence>
<dbReference type="GO" id="GO:0007020">
    <property type="term" value="P:microtubule nucleation"/>
    <property type="evidence" value="ECO:0007669"/>
    <property type="project" value="TreeGrafter"/>
</dbReference>
<dbReference type="GO" id="GO:0045931">
    <property type="term" value="P:positive regulation of mitotic cell cycle"/>
    <property type="evidence" value="ECO:0007669"/>
    <property type="project" value="TreeGrafter"/>
</dbReference>
<dbReference type="GO" id="GO:0060271">
    <property type="term" value="P:cilium assembly"/>
    <property type="evidence" value="ECO:0007669"/>
    <property type="project" value="TreeGrafter"/>
</dbReference>
<dbReference type="AlphaFoldDB" id="A0A1Y2FUX7"/>